<dbReference type="GO" id="GO:0051082">
    <property type="term" value="F:unfolded protein binding"/>
    <property type="evidence" value="ECO:0007669"/>
    <property type="project" value="TreeGrafter"/>
</dbReference>
<dbReference type="GO" id="GO:0043066">
    <property type="term" value="P:negative regulation of apoptotic process"/>
    <property type="evidence" value="ECO:0007669"/>
    <property type="project" value="TreeGrafter"/>
</dbReference>
<feature type="domain" description="SHSP" evidence="5">
    <location>
        <begin position="292"/>
        <end position="399"/>
    </location>
</feature>
<dbReference type="RefSeq" id="XP_038072433.1">
    <property type="nucleotide sequence ID" value="XM_038216505.1"/>
</dbReference>
<proteinExistence type="inferred from homology"/>
<dbReference type="GO" id="GO:0005737">
    <property type="term" value="C:cytoplasm"/>
    <property type="evidence" value="ECO:0007669"/>
    <property type="project" value="TreeGrafter"/>
</dbReference>
<evidence type="ECO:0000313" key="6">
    <source>
        <dbReference type="EnsemblMetazoa" id="XP_038072433.1"/>
    </source>
</evidence>
<dbReference type="AlphaFoldDB" id="A0A914B8D3"/>
<dbReference type="EnsemblMetazoa" id="XM_038216505.1">
    <property type="protein sequence ID" value="XP_038072433.1"/>
    <property type="gene ID" value="LOC119740974"/>
</dbReference>
<dbReference type="OMA" id="LMNSFFR"/>
<dbReference type="Proteomes" id="UP000887568">
    <property type="component" value="Unplaced"/>
</dbReference>
<evidence type="ECO:0000256" key="2">
    <source>
        <dbReference type="RuleBase" id="RU003616"/>
    </source>
</evidence>
<keyword evidence="4" id="KW-0732">Signal</keyword>
<feature type="compositionally biased region" description="Basic and acidic residues" evidence="3">
    <location>
        <begin position="151"/>
        <end position="227"/>
    </location>
</feature>
<dbReference type="GeneID" id="119740974"/>
<dbReference type="SUPFAM" id="SSF49764">
    <property type="entry name" value="HSP20-like chaperones"/>
    <property type="match status" value="1"/>
</dbReference>
<feature type="compositionally biased region" description="Basic and acidic residues" evidence="3">
    <location>
        <begin position="255"/>
        <end position="279"/>
    </location>
</feature>
<feature type="chain" id="PRO_5037436546" description="SHSP domain-containing protein" evidence="4">
    <location>
        <begin position="25"/>
        <end position="465"/>
    </location>
</feature>
<keyword evidence="7" id="KW-1185">Reference proteome</keyword>
<dbReference type="CDD" id="cd06526">
    <property type="entry name" value="metazoan_ACD"/>
    <property type="match status" value="1"/>
</dbReference>
<organism evidence="6 7">
    <name type="scientific">Patiria miniata</name>
    <name type="common">Bat star</name>
    <name type="synonym">Asterina miniata</name>
    <dbReference type="NCBI Taxonomy" id="46514"/>
    <lineage>
        <taxon>Eukaryota</taxon>
        <taxon>Metazoa</taxon>
        <taxon>Echinodermata</taxon>
        <taxon>Eleutherozoa</taxon>
        <taxon>Asterozoa</taxon>
        <taxon>Asteroidea</taxon>
        <taxon>Valvatacea</taxon>
        <taxon>Valvatida</taxon>
        <taxon>Asterinidae</taxon>
        <taxon>Patiria</taxon>
    </lineage>
</organism>
<dbReference type="GO" id="GO:0005634">
    <property type="term" value="C:nucleus"/>
    <property type="evidence" value="ECO:0007669"/>
    <property type="project" value="TreeGrafter"/>
</dbReference>
<evidence type="ECO:0000259" key="5">
    <source>
        <dbReference type="PROSITE" id="PS01031"/>
    </source>
</evidence>
<evidence type="ECO:0000256" key="3">
    <source>
        <dbReference type="SAM" id="MobiDB-lite"/>
    </source>
</evidence>
<dbReference type="OrthoDB" id="10060792at2759"/>
<dbReference type="GO" id="GO:0009408">
    <property type="term" value="P:response to heat"/>
    <property type="evidence" value="ECO:0007669"/>
    <property type="project" value="TreeGrafter"/>
</dbReference>
<dbReference type="InterPro" id="IPR008978">
    <property type="entry name" value="HSP20-like_chaperone"/>
</dbReference>
<dbReference type="InterPro" id="IPR002068">
    <property type="entry name" value="A-crystallin/Hsp20_dom"/>
</dbReference>
<feature type="region of interest" description="Disordered" evidence="3">
    <location>
        <begin position="126"/>
        <end position="227"/>
    </location>
</feature>
<comment type="similarity">
    <text evidence="1 2">Belongs to the small heat shock protein (HSP20) family.</text>
</comment>
<evidence type="ECO:0000256" key="4">
    <source>
        <dbReference type="SAM" id="SignalP"/>
    </source>
</evidence>
<feature type="compositionally biased region" description="Basic residues" evidence="3">
    <location>
        <begin position="293"/>
        <end position="303"/>
    </location>
</feature>
<name>A0A914B8D3_PATMI</name>
<protein>
    <recommendedName>
        <fullName evidence="5">SHSP domain-containing protein</fullName>
    </recommendedName>
</protein>
<dbReference type="Pfam" id="PF00011">
    <property type="entry name" value="HSP20"/>
    <property type="match status" value="1"/>
</dbReference>
<accession>A0A914B8D3</accession>
<dbReference type="Gene3D" id="2.60.40.790">
    <property type="match status" value="1"/>
</dbReference>
<evidence type="ECO:0000256" key="1">
    <source>
        <dbReference type="PROSITE-ProRule" id="PRU00285"/>
    </source>
</evidence>
<evidence type="ECO:0000313" key="7">
    <source>
        <dbReference type="Proteomes" id="UP000887568"/>
    </source>
</evidence>
<dbReference type="InterPro" id="IPR001436">
    <property type="entry name" value="Alpha-crystallin/sHSP_animal"/>
</dbReference>
<dbReference type="PROSITE" id="PS01031">
    <property type="entry name" value="SHSP"/>
    <property type="match status" value="1"/>
</dbReference>
<reference evidence="6" key="1">
    <citation type="submission" date="2022-11" db="UniProtKB">
        <authorList>
            <consortium name="EnsemblMetazoa"/>
        </authorList>
    </citation>
    <scope>IDENTIFICATION</scope>
</reference>
<feature type="signal peptide" evidence="4">
    <location>
        <begin position="1"/>
        <end position="24"/>
    </location>
</feature>
<dbReference type="PANTHER" id="PTHR45640">
    <property type="entry name" value="HEAT SHOCK PROTEIN HSP-12.2-RELATED"/>
    <property type="match status" value="1"/>
</dbReference>
<feature type="region of interest" description="Disordered" evidence="3">
    <location>
        <begin position="255"/>
        <end position="303"/>
    </location>
</feature>
<sequence>MMSSLRLPKICAVALLLAAAGTDGRIPLHQSGSSCNQPASNRPICSVRSPSSAQLMNSFFREPWVDHHDPWHDPFGWGHHFLPIPLGISHQPFGAGLSILGPRSLSADRTPKIGCQRCQDNAAKMNKKGIQNEGPRQQKVDPGCQGQESDDQWHAQKTQDDIKKERQQKWREEQQQQMEEQRHHQEARQRMLEEEELKQRQEERRLEEERWRQQKRQQEEEARRQRQLWEEEELRIKKELREKQEREAAERRIQEEQAMKRRRMQEQKVADERKRRETGWNHPSQGTKDNIRNRHGSSHQNQHQHFRKIEVASLDLPGYTPEDLSVTTSGNRLVVEGKHVCDCHEQCTEKEFKRGFEIPRNIDPTSLEAKLVQGGRLTISGNQYNTHVQPTGDLKVSVEGDGSFSPRLRNVDPTCGGTRTGFKLKKMNRRTGKIVEDVEDLVQEMHVRRFEDEVNEDGITMEVEY</sequence>
<dbReference type="GO" id="GO:0042026">
    <property type="term" value="P:protein refolding"/>
    <property type="evidence" value="ECO:0007669"/>
    <property type="project" value="TreeGrafter"/>
</dbReference>
<dbReference type="PANTHER" id="PTHR45640:SF26">
    <property type="entry name" value="RE23625P"/>
    <property type="match status" value="1"/>
</dbReference>